<protein>
    <submittedName>
        <fullName evidence="2">Uncharacterized protein</fullName>
    </submittedName>
</protein>
<feature type="region of interest" description="Disordered" evidence="1">
    <location>
        <begin position="29"/>
        <end position="53"/>
    </location>
</feature>
<evidence type="ECO:0000256" key="1">
    <source>
        <dbReference type="SAM" id="MobiDB-lite"/>
    </source>
</evidence>
<accession>A0AAE1DYW5</accession>
<gene>
    <name evidence="2" type="ORF">RRG08_064123</name>
</gene>
<dbReference type="Proteomes" id="UP001283361">
    <property type="component" value="Unassembled WGS sequence"/>
</dbReference>
<name>A0AAE1DYW5_9GAST</name>
<reference evidence="2" key="1">
    <citation type="journal article" date="2023" name="G3 (Bethesda)">
        <title>A reference genome for the long-term kleptoplast-retaining sea slug Elysia crispata morphotype clarki.</title>
        <authorList>
            <person name="Eastman K.E."/>
            <person name="Pendleton A.L."/>
            <person name="Shaikh M.A."/>
            <person name="Suttiyut T."/>
            <person name="Ogas R."/>
            <person name="Tomko P."/>
            <person name="Gavelis G."/>
            <person name="Widhalm J.R."/>
            <person name="Wisecaver J.H."/>
        </authorList>
    </citation>
    <scope>NUCLEOTIDE SEQUENCE</scope>
    <source>
        <strain evidence="2">ECLA1</strain>
    </source>
</reference>
<evidence type="ECO:0000313" key="3">
    <source>
        <dbReference type="Proteomes" id="UP001283361"/>
    </source>
</evidence>
<dbReference type="AlphaFoldDB" id="A0AAE1DYW5"/>
<comment type="caution">
    <text evidence="2">The sequence shown here is derived from an EMBL/GenBank/DDBJ whole genome shotgun (WGS) entry which is preliminary data.</text>
</comment>
<sequence length="153" mass="16820">MTQVHWGSVAPEDNYTVSGRQKRTLSALMAPKSSLGLSRGEKSGRSGRAEQPFDPAKLPLASVLITRPDISKKQRVDQGGEKAVTLIDISRDQGVNISILGTSQLNGVDSVRVGEDVWTEKRVYLFPILGSNLKLQQRSYPEGILDLDKVWCN</sequence>
<proteinExistence type="predicted"/>
<feature type="compositionally biased region" description="Basic and acidic residues" evidence="1">
    <location>
        <begin position="39"/>
        <end position="48"/>
    </location>
</feature>
<organism evidence="2 3">
    <name type="scientific">Elysia crispata</name>
    <name type="common">lettuce slug</name>
    <dbReference type="NCBI Taxonomy" id="231223"/>
    <lineage>
        <taxon>Eukaryota</taxon>
        <taxon>Metazoa</taxon>
        <taxon>Spiralia</taxon>
        <taxon>Lophotrochozoa</taxon>
        <taxon>Mollusca</taxon>
        <taxon>Gastropoda</taxon>
        <taxon>Heterobranchia</taxon>
        <taxon>Euthyneura</taxon>
        <taxon>Panpulmonata</taxon>
        <taxon>Sacoglossa</taxon>
        <taxon>Placobranchoidea</taxon>
        <taxon>Plakobranchidae</taxon>
        <taxon>Elysia</taxon>
    </lineage>
</organism>
<evidence type="ECO:0000313" key="2">
    <source>
        <dbReference type="EMBL" id="KAK3787847.1"/>
    </source>
</evidence>
<keyword evidence="3" id="KW-1185">Reference proteome</keyword>
<dbReference type="EMBL" id="JAWDGP010001830">
    <property type="protein sequence ID" value="KAK3787847.1"/>
    <property type="molecule type" value="Genomic_DNA"/>
</dbReference>